<dbReference type="EMBL" id="BMYD01000001">
    <property type="protein sequence ID" value="GHA71079.1"/>
    <property type="molecule type" value="Genomic_DNA"/>
</dbReference>
<feature type="compositionally biased region" description="Polar residues" evidence="1">
    <location>
        <begin position="140"/>
        <end position="152"/>
    </location>
</feature>
<dbReference type="SMART" id="SM00987">
    <property type="entry name" value="UreE_C"/>
    <property type="match status" value="1"/>
</dbReference>
<feature type="domain" description="Uracil-DNA glycosylase-like" evidence="2">
    <location>
        <begin position="8"/>
        <end position="162"/>
    </location>
</feature>
<gene>
    <name evidence="3" type="ORF">GCM10007067_04180</name>
</gene>
<proteinExistence type="predicted"/>
<dbReference type="SMART" id="SM00986">
    <property type="entry name" value="UDG"/>
    <property type="match status" value="1"/>
</dbReference>
<dbReference type="RefSeq" id="WP_189452839.1">
    <property type="nucleotide sequence ID" value="NZ_BMYD01000001.1"/>
</dbReference>
<evidence type="ECO:0000313" key="4">
    <source>
        <dbReference type="Proteomes" id="UP000646426"/>
    </source>
</evidence>
<dbReference type="InterPro" id="IPR026353">
    <property type="entry name" value="Hypoxan-DNA_Glyclase"/>
</dbReference>
<dbReference type="CDD" id="cd10032">
    <property type="entry name" value="UDG-F6_HDG"/>
    <property type="match status" value="1"/>
</dbReference>
<sequence length="170" mass="18498">MPVLQGLPPIENPDARVLILGSMPGGMSLELGRYYAHPQNRFWQFMQSVLGVDARAPYEARIAAMRGSGVALWDVLAECEREGSLDSAIRAEVANDFEGFLSAHPHLKLIAFNGAKAEQSFRRSALPRLGTNVPELRRLPSTSPANASQSESAKLDAWRDALRDAGIAVT</sequence>
<organism evidence="3 4">
    <name type="scientific">Cognatilysobacter bugurensis</name>
    <dbReference type="NCBI Taxonomy" id="543356"/>
    <lineage>
        <taxon>Bacteria</taxon>
        <taxon>Pseudomonadati</taxon>
        <taxon>Pseudomonadota</taxon>
        <taxon>Gammaproteobacteria</taxon>
        <taxon>Lysobacterales</taxon>
        <taxon>Lysobacteraceae</taxon>
        <taxon>Cognatilysobacter</taxon>
    </lineage>
</organism>
<dbReference type="SUPFAM" id="SSF52141">
    <property type="entry name" value="Uracil-DNA glycosylase-like"/>
    <property type="match status" value="1"/>
</dbReference>
<dbReference type="InterPro" id="IPR005122">
    <property type="entry name" value="Uracil-DNA_glycosylase-like"/>
</dbReference>
<dbReference type="NCBIfam" id="TIGR04274">
    <property type="entry name" value="hypoxanDNAglyco"/>
    <property type="match status" value="1"/>
</dbReference>
<feature type="region of interest" description="Disordered" evidence="1">
    <location>
        <begin position="133"/>
        <end position="153"/>
    </location>
</feature>
<dbReference type="Pfam" id="PF03167">
    <property type="entry name" value="UDG"/>
    <property type="match status" value="1"/>
</dbReference>
<dbReference type="InterPro" id="IPR036895">
    <property type="entry name" value="Uracil-DNA_glycosylase-like_sf"/>
</dbReference>
<dbReference type="Gene3D" id="3.40.470.10">
    <property type="entry name" value="Uracil-DNA glycosylase-like domain"/>
    <property type="match status" value="1"/>
</dbReference>
<evidence type="ECO:0000256" key="1">
    <source>
        <dbReference type="SAM" id="MobiDB-lite"/>
    </source>
</evidence>
<name>A0A918W6H5_9GAMM</name>
<accession>A0A918W6H5</accession>
<evidence type="ECO:0000259" key="2">
    <source>
        <dbReference type="SMART" id="SM00986"/>
    </source>
</evidence>
<keyword evidence="4" id="KW-1185">Reference proteome</keyword>
<reference evidence="3" key="1">
    <citation type="journal article" date="2014" name="Int. J. Syst. Evol. Microbiol.">
        <title>Complete genome sequence of Corynebacterium casei LMG S-19264T (=DSM 44701T), isolated from a smear-ripened cheese.</title>
        <authorList>
            <consortium name="US DOE Joint Genome Institute (JGI-PGF)"/>
            <person name="Walter F."/>
            <person name="Albersmeier A."/>
            <person name="Kalinowski J."/>
            <person name="Ruckert C."/>
        </authorList>
    </citation>
    <scope>NUCLEOTIDE SEQUENCE</scope>
    <source>
        <strain evidence="3">KCTC 23077</strain>
    </source>
</reference>
<evidence type="ECO:0000313" key="3">
    <source>
        <dbReference type="EMBL" id="GHA71079.1"/>
    </source>
</evidence>
<dbReference type="Proteomes" id="UP000646426">
    <property type="component" value="Unassembled WGS sequence"/>
</dbReference>
<comment type="caution">
    <text evidence="3">The sequence shown here is derived from an EMBL/GenBank/DDBJ whole genome shotgun (WGS) entry which is preliminary data.</text>
</comment>
<dbReference type="AlphaFoldDB" id="A0A918W6H5"/>
<reference evidence="3" key="2">
    <citation type="submission" date="2020-09" db="EMBL/GenBank/DDBJ databases">
        <authorList>
            <person name="Sun Q."/>
            <person name="Kim S."/>
        </authorList>
    </citation>
    <scope>NUCLEOTIDE SEQUENCE</scope>
    <source>
        <strain evidence="3">KCTC 23077</strain>
    </source>
</reference>
<protein>
    <submittedName>
        <fullName evidence="3">DNA-deoxyinosine glycosylase</fullName>
    </submittedName>
</protein>